<evidence type="ECO:0000313" key="4">
    <source>
        <dbReference type="Proteomes" id="UP000542125"/>
    </source>
</evidence>
<dbReference type="SUPFAM" id="SSF51735">
    <property type="entry name" value="NAD(P)-binding Rossmann-fold domains"/>
    <property type="match status" value="1"/>
</dbReference>
<dbReference type="GO" id="GO:0044877">
    <property type="term" value="F:protein-containing complex binding"/>
    <property type="evidence" value="ECO:0007669"/>
    <property type="project" value="TreeGrafter"/>
</dbReference>
<protein>
    <submittedName>
        <fullName evidence="3">Uncharacterized protein YbjT (DUF2867 family)</fullName>
    </submittedName>
</protein>
<dbReference type="EMBL" id="JACBYR010000001">
    <property type="protein sequence ID" value="NYE84125.1"/>
    <property type="molecule type" value="Genomic_DNA"/>
</dbReference>
<accession>A0A7Y9IW16</accession>
<dbReference type="InterPro" id="IPR036291">
    <property type="entry name" value="NAD(P)-bd_dom_sf"/>
</dbReference>
<proteinExistence type="predicted"/>
<name>A0A7Y9IW16_9BURK</name>
<evidence type="ECO:0000256" key="1">
    <source>
        <dbReference type="SAM" id="Phobius"/>
    </source>
</evidence>
<dbReference type="RefSeq" id="WP_179587852.1">
    <property type="nucleotide sequence ID" value="NZ_JACBYR010000001.1"/>
</dbReference>
<dbReference type="Pfam" id="PF13781">
    <property type="entry name" value="DoxX_3"/>
    <property type="match status" value="1"/>
</dbReference>
<gene>
    <name evidence="3" type="ORF">FHW18_003396</name>
</gene>
<dbReference type="InterPro" id="IPR051207">
    <property type="entry name" value="ComplexI_NDUFA9_subunit"/>
</dbReference>
<dbReference type="InterPro" id="IPR001509">
    <property type="entry name" value="Epimerase_deHydtase"/>
</dbReference>
<comment type="caution">
    <text evidence="3">The sequence shown here is derived from an EMBL/GenBank/DDBJ whole genome shotgun (WGS) entry which is preliminary data.</text>
</comment>
<dbReference type="Gene3D" id="3.40.50.720">
    <property type="entry name" value="NAD(P)-binding Rossmann-like Domain"/>
    <property type="match status" value="1"/>
</dbReference>
<sequence length="448" mass="47757">MHLLLTGANGFIGKALATALLARGHTLICPRRGSPLPGPSAGQPDSRVRTFPLDFADRPPPQAWRSALDGVDVVVNTVGILQEHGTQTFSALHVDAPIALFDACVLAGVRRVIQISALGADNGAQSAYHLSKRSADAYLMRLPIDSVVVQPSLVYGPGGASARLFDTLASLPVLALPGGGRQQIQPVHLADAIDAIVALIESAAPSQPPGSQVVPLVGPSPVTLRDYLATLRRAMRITPAAPVVPLPVSLLRTVAGLAGRLPGSLLDADTLDMLERGNVGDPTSITRLLGRAPRGADQFIPARTAPAVRIQSSLNWALPCLRIAIALVWIWTGMVSFGLYPEADSLALLARLGAEGDFARVLLYSAALVDLILGLLIFTLRGGRRQLLWVVQFGLIAFYTVVITVWLPEFWLHPYGPILKNLPMLAALLLLYQLEDPLPEQGATRWTT</sequence>
<reference evidence="3 4" key="1">
    <citation type="submission" date="2020-07" db="EMBL/GenBank/DDBJ databases">
        <title>Genomic Encyclopedia of Type Strains, Phase IV (KMG-V): Genome sequencing to study the core and pangenomes of soil and plant-associated prokaryotes.</title>
        <authorList>
            <person name="Whitman W."/>
        </authorList>
    </citation>
    <scope>NUCLEOTIDE SEQUENCE [LARGE SCALE GENOMIC DNA]</scope>
    <source>
        <strain evidence="3 4">SAS40</strain>
    </source>
</reference>
<keyword evidence="1" id="KW-0812">Transmembrane</keyword>
<keyword evidence="4" id="KW-1185">Reference proteome</keyword>
<feature type="transmembrane region" description="Helical" evidence="1">
    <location>
        <begin position="361"/>
        <end position="380"/>
    </location>
</feature>
<keyword evidence="1" id="KW-0472">Membrane</keyword>
<evidence type="ECO:0000259" key="2">
    <source>
        <dbReference type="Pfam" id="PF01370"/>
    </source>
</evidence>
<evidence type="ECO:0000313" key="3">
    <source>
        <dbReference type="EMBL" id="NYE84125.1"/>
    </source>
</evidence>
<dbReference type="AlphaFoldDB" id="A0A7Y9IW16"/>
<keyword evidence="1" id="KW-1133">Transmembrane helix</keyword>
<dbReference type="InterPro" id="IPR025695">
    <property type="entry name" value="DoxX-like"/>
</dbReference>
<dbReference type="Proteomes" id="UP000542125">
    <property type="component" value="Unassembled WGS sequence"/>
</dbReference>
<feature type="transmembrane region" description="Helical" evidence="1">
    <location>
        <begin position="387"/>
        <end position="408"/>
    </location>
</feature>
<dbReference type="Pfam" id="PF01370">
    <property type="entry name" value="Epimerase"/>
    <property type="match status" value="1"/>
</dbReference>
<dbReference type="PANTHER" id="PTHR12126">
    <property type="entry name" value="NADH-UBIQUINONE OXIDOREDUCTASE 39 KDA SUBUNIT-RELATED"/>
    <property type="match status" value="1"/>
</dbReference>
<organism evidence="3 4">
    <name type="scientific">Pigmentiphaga litoralis</name>
    <dbReference type="NCBI Taxonomy" id="516702"/>
    <lineage>
        <taxon>Bacteria</taxon>
        <taxon>Pseudomonadati</taxon>
        <taxon>Pseudomonadota</taxon>
        <taxon>Betaproteobacteria</taxon>
        <taxon>Burkholderiales</taxon>
        <taxon>Alcaligenaceae</taxon>
        <taxon>Pigmentiphaga</taxon>
    </lineage>
</organism>
<feature type="domain" description="NAD-dependent epimerase/dehydratase" evidence="2">
    <location>
        <begin position="4"/>
        <end position="206"/>
    </location>
</feature>
<dbReference type="PANTHER" id="PTHR12126:SF11">
    <property type="entry name" value="NADH DEHYDROGENASE [UBIQUINONE] 1 ALPHA SUBCOMPLEX SUBUNIT 9, MITOCHONDRIAL"/>
    <property type="match status" value="1"/>
</dbReference>